<gene>
    <name evidence="4" type="ORF">B9Z65_8830</name>
</gene>
<keyword evidence="5" id="KW-1185">Reference proteome</keyword>
<reference evidence="4 5" key="1">
    <citation type="submission" date="2017-05" db="EMBL/GenBank/DDBJ databases">
        <title>Draft genome sequence of Elsinoe australis.</title>
        <authorList>
            <person name="Cheng Q."/>
        </authorList>
    </citation>
    <scope>NUCLEOTIDE SEQUENCE [LARGE SCALE GENOMIC DNA]</scope>
    <source>
        <strain evidence="4 5">NL1</strain>
    </source>
</reference>
<dbReference type="Proteomes" id="UP000243723">
    <property type="component" value="Unassembled WGS sequence"/>
</dbReference>
<evidence type="ECO:0000313" key="4">
    <source>
        <dbReference type="EMBL" id="PSK34504.1"/>
    </source>
</evidence>
<evidence type="ECO:0000313" key="5">
    <source>
        <dbReference type="Proteomes" id="UP000243723"/>
    </source>
</evidence>
<name>A0A2P7YEW6_9PEZI</name>
<accession>A0A2P7YEW6</accession>
<comment type="caution">
    <text evidence="4">The sequence shown here is derived from an EMBL/GenBank/DDBJ whole genome shotgun (WGS) entry which is preliminary data.</text>
</comment>
<feature type="transmembrane region" description="Helical" evidence="2">
    <location>
        <begin position="34"/>
        <end position="54"/>
    </location>
</feature>
<evidence type="ECO:0000256" key="1">
    <source>
        <dbReference type="SAM" id="MobiDB-lite"/>
    </source>
</evidence>
<dbReference type="PANTHER" id="PTHR35152">
    <property type="entry name" value="DOMAIN SIGNALLING PROTEIN, PUTATIVE (AFU_ORTHOLOGUE AFUA_5G11310)-RELATED"/>
    <property type="match status" value="1"/>
</dbReference>
<organism evidence="4 5">
    <name type="scientific">Elsinoe australis</name>
    <dbReference type="NCBI Taxonomy" id="40998"/>
    <lineage>
        <taxon>Eukaryota</taxon>
        <taxon>Fungi</taxon>
        <taxon>Dikarya</taxon>
        <taxon>Ascomycota</taxon>
        <taxon>Pezizomycotina</taxon>
        <taxon>Dothideomycetes</taxon>
        <taxon>Dothideomycetidae</taxon>
        <taxon>Myriangiales</taxon>
        <taxon>Elsinoaceae</taxon>
        <taxon>Elsinoe</taxon>
    </lineage>
</organism>
<keyword evidence="2" id="KW-0812">Transmembrane</keyword>
<feature type="transmembrane region" description="Helical" evidence="2">
    <location>
        <begin position="245"/>
        <end position="270"/>
    </location>
</feature>
<feature type="region of interest" description="Disordered" evidence="1">
    <location>
        <begin position="712"/>
        <end position="740"/>
    </location>
</feature>
<feature type="transmembrane region" description="Helical" evidence="2">
    <location>
        <begin position="66"/>
        <end position="87"/>
    </location>
</feature>
<evidence type="ECO:0000259" key="3">
    <source>
        <dbReference type="PROSITE" id="PS50924"/>
    </source>
</evidence>
<dbReference type="Pfam" id="PF03707">
    <property type="entry name" value="MHYT"/>
    <property type="match status" value="2"/>
</dbReference>
<dbReference type="EMBL" id="NHZQ01000447">
    <property type="protein sequence ID" value="PSK34504.1"/>
    <property type="molecule type" value="Genomic_DNA"/>
</dbReference>
<feature type="compositionally biased region" description="Basic and acidic residues" evidence="1">
    <location>
        <begin position="723"/>
        <end position="736"/>
    </location>
</feature>
<dbReference type="AlphaFoldDB" id="A0A2P7YEW6"/>
<dbReference type="InterPro" id="IPR005330">
    <property type="entry name" value="MHYT_dom"/>
</dbReference>
<dbReference type="STRING" id="40998.A0A2P7YEW6"/>
<dbReference type="PANTHER" id="PTHR35152:SF1">
    <property type="entry name" value="DOMAIN SIGNALLING PROTEIN, PUTATIVE (AFU_ORTHOLOGUE AFUA_5G11310)-RELATED"/>
    <property type="match status" value="1"/>
</dbReference>
<keyword evidence="2" id="KW-0472">Membrane</keyword>
<dbReference type="OrthoDB" id="264015at2759"/>
<feature type="transmembrane region" description="Helical" evidence="2">
    <location>
        <begin position="174"/>
        <end position="196"/>
    </location>
</feature>
<proteinExistence type="predicted"/>
<protein>
    <recommendedName>
        <fullName evidence="3">MHYT domain-containing protein</fullName>
    </recommendedName>
</protein>
<dbReference type="PROSITE" id="PS50924">
    <property type="entry name" value="MHYT"/>
    <property type="match status" value="1"/>
</dbReference>
<feature type="domain" description="MHYT" evidence="3">
    <location>
        <begin position="30"/>
        <end position="232"/>
    </location>
</feature>
<feature type="transmembrane region" description="Helical" evidence="2">
    <location>
        <begin position="208"/>
        <end position="225"/>
    </location>
</feature>
<keyword evidence="2" id="KW-1133">Transmembrane helix</keyword>
<feature type="transmembrane region" description="Helical" evidence="2">
    <location>
        <begin position="107"/>
        <end position="127"/>
    </location>
</feature>
<feature type="transmembrane region" description="Helical" evidence="2">
    <location>
        <begin position="139"/>
        <end position="159"/>
    </location>
</feature>
<sequence length="831" mass="92527">MEIANKDSTRYIATVDNANFAPGEVVPWHFSPGIVVASFFASLIGTVLTVELLHRKKLGKTWMSRLQLLLCAISMGLIGIWCMHFIGNRSIILANGDDNLQMVYSHGWTFLSCALPVVGLSMAFYIAELRIKNVIIRRIMDVLTGVFAGLSIVGMHYIGNLGAYNYTLIYPPRFIIASCIIAIGDCIIALNLFFYFKEKWINVFWKRLVCAVILAVAVCGMHYTASIGCTYELKTLNESTLNRNTAVIIAGALCAVAAFVCLAIIFLTGLRNKQLADKAQQVNIACAYFDEEGNVLVTNEGVLPSQKIAKRFNLQRFDDEFNTAHPVFHWLWKVSNDWEAVADLIPRMRSHLKRLDPYSRQNSRPQTSASTGSSFDEESYNDQTLLFRESFCVASADLADRMHIKLEELGALFDRVTGTGVMPTPAEAKKMSRSDVNSIASSSVLEKGQVLFFTKILNKDQTDRFVAAGYRLAPPARVEAMIARTMQIPIQFVATHINSLREYSVEINTPAVVKQGTYLTCFAALGRLSRHFDVLVSKAHQNQLPDMQLTPQHLNAAQINFLKQYDGWTAGKMVADLKQKRAREQQVQAEVRGFILLLINSLSSLAHQISEEWFNDLIFNSKPVVSHYGQASASGPAMVFGLTKLLDIHQGMVNQPERLTFVPLDFFRVRTSFYPGCPERTKFRAAVHTEFGPILTKASALDDEKAASKPKRSFMRKLSAGSKGDDDSLVKEDSSSERGLVQVEGDSQYDASIAPVTNKQMWGGILATTDTVVVQTTKDTSTVEMKNLAPRVTATAVPETRDDGKTFADYLYEQAKARGIMRPTERTHSVY</sequence>
<feature type="region of interest" description="Disordered" evidence="1">
    <location>
        <begin position="356"/>
        <end position="377"/>
    </location>
</feature>
<feature type="compositionally biased region" description="Polar residues" evidence="1">
    <location>
        <begin position="359"/>
        <end position="374"/>
    </location>
</feature>
<evidence type="ECO:0000256" key="2">
    <source>
        <dbReference type="SAM" id="Phobius"/>
    </source>
</evidence>